<evidence type="ECO:0000313" key="2">
    <source>
        <dbReference type="Proteomes" id="UP000789366"/>
    </source>
</evidence>
<reference evidence="1" key="1">
    <citation type="submission" date="2021-06" db="EMBL/GenBank/DDBJ databases">
        <authorList>
            <person name="Kallberg Y."/>
            <person name="Tangrot J."/>
            <person name="Rosling A."/>
        </authorList>
    </citation>
    <scope>NUCLEOTIDE SEQUENCE</scope>
    <source>
        <strain evidence="1">28 12/20/2015</strain>
    </source>
</reference>
<keyword evidence="2" id="KW-1185">Reference proteome</keyword>
<protein>
    <submittedName>
        <fullName evidence="1">4380_t:CDS:1</fullName>
    </submittedName>
</protein>
<accession>A0ACA9KJ92</accession>
<proteinExistence type="predicted"/>
<dbReference type="EMBL" id="CAJVPW010001153">
    <property type="protein sequence ID" value="CAG8476571.1"/>
    <property type="molecule type" value="Genomic_DNA"/>
</dbReference>
<sequence>MKSKQDEKIKKLFTKNKRRKEKEYKNINQARVKKENTEGSQTSEKDKANNYLTIWDLLATMGVVEDILFLDNCGPTSLPTAVLVAFDKYNGPTLNTPKGICVVPIVPIQCTWDAIIDLGQNEFAAGLSFMAVSRVHSLRDIIFKPFTFERLQRIKKCKRLRERILKEEQLISVTFARNNTHGRYSKFPPLKIDI</sequence>
<name>A0ACA9KJ92_9GLOM</name>
<organism evidence="1 2">
    <name type="scientific">Cetraspora pellucida</name>
    <dbReference type="NCBI Taxonomy" id="1433469"/>
    <lineage>
        <taxon>Eukaryota</taxon>
        <taxon>Fungi</taxon>
        <taxon>Fungi incertae sedis</taxon>
        <taxon>Mucoromycota</taxon>
        <taxon>Glomeromycotina</taxon>
        <taxon>Glomeromycetes</taxon>
        <taxon>Diversisporales</taxon>
        <taxon>Gigasporaceae</taxon>
        <taxon>Cetraspora</taxon>
    </lineage>
</organism>
<comment type="caution">
    <text evidence="1">The sequence shown here is derived from an EMBL/GenBank/DDBJ whole genome shotgun (WGS) entry which is preliminary data.</text>
</comment>
<dbReference type="Proteomes" id="UP000789366">
    <property type="component" value="Unassembled WGS sequence"/>
</dbReference>
<evidence type="ECO:0000313" key="1">
    <source>
        <dbReference type="EMBL" id="CAG8476571.1"/>
    </source>
</evidence>
<gene>
    <name evidence="1" type="ORF">SPELUC_LOCUS1935</name>
</gene>